<keyword evidence="1" id="KW-0472">Membrane</keyword>
<feature type="transmembrane region" description="Helical" evidence="1">
    <location>
        <begin position="845"/>
        <end position="865"/>
    </location>
</feature>
<evidence type="ECO:0000313" key="2">
    <source>
        <dbReference type="EMBL" id="QHU27537.1"/>
    </source>
</evidence>
<accession>A0A6C0LAT1</accession>
<evidence type="ECO:0000256" key="1">
    <source>
        <dbReference type="SAM" id="Phobius"/>
    </source>
</evidence>
<sequence>MTESITASDLQQYGNLRAHLKDLYIKIKNGKREVQAGADDFDDYYNKLFPDSSTTYTDKLAYASNGLTTMGANAISLKKLLHNTLYPVFNQTKNNGPTASYATISNSHITAATGNKDHLCFIKLNADATDIEPDKYSITNILYSKYAIEIFIRIIKALRNCYENHEKDIISLFSSSTQIFIVAKKLKSGDNDDPKGIFINNATNDANSPPIGIYLYIGNIEKFFKTADIVLLSSDAVEADASVKNTYIANATNIFTSSNKLEYTVSGTGKYYFGFLHYYNYLEDESKYPEQTGTSQTSIVNNIGGTMSKMTLKEAKISSGDITGATITKLKILKGSTIQKAVDGSGSTITNTYKITSGNISGIVQGGFTLTAGAIIDTDSIKNVTVTANSVFSPTTSGSGETKNNTTIIRPKTSTITSGSPIISDSVSLTSTNVTNFQFTTAEEIPFTTGTHILPNNYDAYDVTGRSITTIRDVIVSAPEVTIAGTFDKLTASSKLMGSYYEQNIYYIYNFIKMINNIDNNSFSTTLQYLEVNLLCYKALLLSSIRAANIFYNNRHKISALAISYEKDFLNNANTITGSGVCANLALIDFVKNDYRADFGATCVASATGIKLPEDTTVSATKYQYILYKKSSGASTDNDTIFKDYDVRIQQEINSIKNSDIAGSTTNLGIDNFQLCHSFKVLSPFKISTDNGNTNDTLESDGILKDSGSDSDYLTIINMFEYNKKHDFNKNYRIKIVGTTFKAISFNIIPDATNKRRIEIELEQSNDIPPNLLNNLNKSSGATQITENVYIVKITSGDIDKDYNNIVSNTDTVEQNINMYKTKIKNNTTLYELHKSRNNLLYNQVMSYLIIVGVLIAILVIINIANVEKPLIKSITLGCLVVIIILFMSYYIMNTLYIEEGFTDPNNMFIGYDLCPTDSCKVSSASSDQIKNNEYHTDIITNKKNYVKNFLNTNAKELMLMIILKSPSIVNDSLKGNNEKLVTISKNIYNEKLYLNDVLYSKKSDSEMNVDVLKYENKNYDVYIVCILFLALIMVGSYTVNIYTDNKYMDLLILIMVILFVCLFTYFVLYTNRIVRTVSTNYYWGNQYENEYI</sequence>
<feature type="transmembrane region" description="Helical" evidence="1">
    <location>
        <begin position="1051"/>
        <end position="1070"/>
    </location>
</feature>
<dbReference type="AlphaFoldDB" id="A0A6C0LAT1"/>
<keyword evidence="1" id="KW-0812">Transmembrane</keyword>
<reference evidence="2" key="1">
    <citation type="journal article" date="2020" name="Nature">
        <title>Giant virus diversity and host interactions through global metagenomics.</title>
        <authorList>
            <person name="Schulz F."/>
            <person name="Roux S."/>
            <person name="Paez-Espino D."/>
            <person name="Jungbluth S."/>
            <person name="Walsh D.A."/>
            <person name="Denef V.J."/>
            <person name="McMahon K.D."/>
            <person name="Konstantinidis K.T."/>
            <person name="Eloe-Fadrosh E.A."/>
            <person name="Kyrpides N.C."/>
            <person name="Woyke T."/>
        </authorList>
    </citation>
    <scope>NUCLEOTIDE SEQUENCE</scope>
    <source>
        <strain evidence="2">GVMAG-M-3300027769-26</strain>
    </source>
</reference>
<proteinExistence type="predicted"/>
<organism evidence="2">
    <name type="scientific">viral metagenome</name>
    <dbReference type="NCBI Taxonomy" id="1070528"/>
    <lineage>
        <taxon>unclassified sequences</taxon>
        <taxon>metagenomes</taxon>
        <taxon>organismal metagenomes</taxon>
    </lineage>
</organism>
<feature type="transmembrane region" description="Helical" evidence="1">
    <location>
        <begin position="877"/>
        <end position="898"/>
    </location>
</feature>
<keyword evidence="1" id="KW-1133">Transmembrane helix</keyword>
<name>A0A6C0LAT1_9ZZZZ</name>
<dbReference type="EMBL" id="MN740459">
    <property type="protein sequence ID" value="QHU27537.1"/>
    <property type="molecule type" value="Genomic_DNA"/>
</dbReference>
<protein>
    <submittedName>
        <fullName evidence="2">Uncharacterized protein</fullName>
    </submittedName>
</protein>
<feature type="transmembrane region" description="Helical" evidence="1">
    <location>
        <begin position="1022"/>
        <end position="1044"/>
    </location>
</feature>